<keyword evidence="2" id="KW-0436">Ligase</keyword>
<evidence type="ECO:0000313" key="3">
    <source>
        <dbReference type="Proteomes" id="UP001162741"/>
    </source>
</evidence>
<accession>A0ABY6J3M8</accession>
<gene>
    <name evidence="2" type="ORF">MKQ68_04130</name>
</gene>
<protein>
    <submittedName>
        <fullName evidence="2">2'-5' RNA ligase family protein</fullName>
    </submittedName>
</protein>
<organism evidence="2 3">
    <name type="scientific">Chitinophaga horti</name>
    <dbReference type="NCBI Taxonomy" id="2920382"/>
    <lineage>
        <taxon>Bacteria</taxon>
        <taxon>Pseudomonadati</taxon>
        <taxon>Bacteroidota</taxon>
        <taxon>Chitinophagia</taxon>
        <taxon>Chitinophagales</taxon>
        <taxon>Chitinophagaceae</taxon>
        <taxon>Chitinophaga</taxon>
    </lineage>
</organism>
<sequence>MMEEALYDYLLVISPDAETAADVKRFKGMIANEIGSYTGLHSKAHISLFRSEFPDRYEDTFTRMLGTLADELSAFTIYTSRVDHFKHGEHKRTIYVNVANPKPVEELHRRVLQLFELKAHSFKPHITLARAIATASFNQVYPHFENKLFVRSFHCHSFTLLKRPAAGGSYEIVREFMFGNHESAEGPLFHHEARSLHQQQGHGQQDEHQRHEHEHAA</sequence>
<dbReference type="InterPro" id="IPR050580">
    <property type="entry name" value="2H_phosphoesterase_YjcG-like"/>
</dbReference>
<dbReference type="Proteomes" id="UP001162741">
    <property type="component" value="Chromosome"/>
</dbReference>
<dbReference type="SUPFAM" id="SSF55144">
    <property type="entry name" value="LigT-like"/>
    <property type="match status" value="1"/>
</dbReference>
<keyword evidence="3" id="KW-1185">Reference proteome</keyword>
<evidence type="ECO:0000313" key="2">
    <source>
        <dbReference type="EMBL" id="UYQ94279.1"/>
    </source>
</evidence>
<dbReference type="PANTHER" id="PTHR40037:SF1">
    <property type="entry name" value="PHOSPHOESTERASE SAOUHSC_00951-RELATED"/>
    <property type="match status" value="1"/>
</dbReference>
<dbReference type="Pfam" id="PF13563">
    <property type="entry name" value="2_5_RNA_ligase2"/>
    <property type="match status" value="1"/>
</dbReference>
<reference evidence="2" key="1">
    <citation type="submission" date="2022-10" db="EMBL/GenBank/DDBJ databases">
        <title>Chitinophaga sp. nov., isolated from soil.</title>
        <authorList>
            <person name="Jeon C.O."/>
        </authorList>
    </citation>
    <scope>NUCLEOTIDE SEQUENCE</scope>
    <source>
        <strain evidence="2">R8</strain>
    </source>
</reference>
<proteinExistence type="predicted"/>
<dbReference type="EMBL" id="CP107006">
    <property type="protein sequence ID" value="UYQ94279.1"/>
    <property type="molecule type" value="Genomic_DNA"/>
</dbReference>
<dbReference type="PANTHER" id="PTHR40037">
    <property type="entry name" value="PHOSPHOESTERASE YJCG-RELATED"/>
    <property type="match status" value="1"/>
</dbReference>
<feature type="compositionally biased region" description="Basic and acidic residues" evidence="1">
    <location>
        <begin position="204"/>
        <end position="217"/>
    </location>
</feature>
<dbReference type="RefSeq" id="WP_264282200.1">
    <property type="nucleotide sequence ID" value="NZ_CP107006.1"/>
</dbReference>
<evidence type="ECO:0000256" key="1">
    <source>
        <dbReference type="SAM" id="MobiDB-lite"/>
    </source>
</evidence>
<name>A0ABY6J3M8_9BACT</name>
<dbReference type="GO" id="GO:0016874">
    <property type="term" value="F:ligase activity"/>
    <property type="evidence" value="ECO:0007669"/>
    <property type="project" value="UniProtKB-KW"/>
</dbReference>
<feature type="region of interest" description="Disordered" evidence="1">
    <location>
        <begin position="194"/>
        <end position="217"/>
    </location>
</feature>
<dbReference type="Gene3D" id="3.90.1140.10">
    <property type="entry name" value="Cyclic phosphodiesterase"/>
    <property type="match status" value="1"/>
</dbReference>
<dbReference type="InterPro" id="IPR009097">
    <property type="entry name" value="Cyclic_Pdiesterase"/>
</dbReference>